<dbReference type="AlphaFoldDB" id="D7E3I5"/>
<keyword evidence="3" id="KW-1185">Reference proteome</keyword>
<dbReference type="KEGG" id="naz:Aazo_3561"/>
<dbReference type="HOGENOM" id="CLU_2771762_0_0_3"/>
<dbReference type="OrthoDB" id="517225at2"/>
<sequence length="69" mass="7653">MQIFDITCIAKSSKHGGICIAGIKTGGSGWLRPNSNKRNGTLYPEHYSTQDGSEPQLFDNIRIAFIRLK</sequence>
<dbReference type="Pfam" id="PF22557">
    <property type="entry name" value="DuOB"/>
    <property type="match status" value="1"/>
</dbReference>
<dbReference type="InterPro" id="IPR054335">
    <property type="entry name" value="DuOB_dom"/>
</dbReference>
<feature type="domain" description="Dual OB-containing" evidence="1">
    <location>
        <begin position="5"/>
        <end position="65"/>
    </location>
</feature>
<gene>
    <name evidence="2" type="ordered locus">Aazo_3561</name>
</gene>
<name>D7E3I5_NOSA0</name>
<accession>D7E3I5</accession>
<evidence type="ECO:0000313" key="2">
    <source>
        <dbReference type="EMBL" id="ADI65154.1"/>
    </source>
</evidence>
<dbReference type="Proteomes" id="UP000001511">
    <property type="component" value="Chromosome"/>
</dbReference>
<protein>
    <recommendedName>
        <fullName evidence="1">Dual OB-containing domain-containing protein</fullName>
    </recommendedName>
</protein>
<reference evidence="2 3" key="1">
    <citation type="journal article" date="2010" name="PLoS ONE">
        <title>Genome erosion in a nitrogen-fixing vertically transmitted endosymbiotic multicellular cyanobacterium.</title>
        <authorList>
            <person name="Ran L."/>
            <person name="Larsson J."/>
            <person name="Vigil-Stenman T."/>
            <person name="Nylander J.A."/>
            <person name="Ininbergs K."/>
            <person name="Zheng W.W."/>
            <person name="Lapidus A."/>
            <person name="Lowry S."/>
            <person name="Haselkorn R."/>
            <person name="Bergman B."/>
        </authorList>
    </citation>
    <scope>NUCLEOTIDE SEQUENCE [LARGE SCALE GENOMIC DNA]</scope>
    <source>
        <strain evidence="2 3">0708</strain>
    </source>
</reference>
<dbReference type="EMBL" id="CP002059">
    <property type="protein sequence ID" value="ADI65154.1"/>
    <property type="molecule type" value="Genomic_DNA"/>
</dbReference>
<evidence type="ECO:0000313" key="3">
    <source>
        <dbReference type="Proteomes" id="UP000001511"/>
    </source>
</evidence>
<dbReference type="RefSeq" id="WP_013192168.1">
    <property type="nucleotide sequence ID" value="NC_014248.1"/>
</dbReference>
<organism evidence="2 3">
    <name type="scientific">Nostoc azollae (strain 0708)</name>
    <name type="common">Anabaena azollae (strain 0708)</name>
    <dbReference type="NCBI Taxonomy" id="551115"/>
    <lineage>
        <taxon>Bacteria</taxon>
        <taxon>Bacillati</taxon>
        <taxon>Cyanobacteriota</taxon>
        <taxon>Cyanophyceae</taxon>
        <taxon>Nostocales</taxon>
        <taxon>Nostocaceae</taxon>
        <taxon>Trichormus</taxon>
    </lineage>
</organism>
<proteinExistence type="predicted"/>
<evidence type="ECO:0000259" key="1">
    <source>
        <dbReference type="Pfam" id="PF22557"/>
    </source>
</evidence>